<comment type="function">
    <text evidence="10">Component of the acetyl coenzyme A carboxylase (ACC) complex. First, biotin carboxylase catalyzes the carboxylation of biotin on its carrier protein (BCCP) and then the CO(2) group is transferred by the carboxyltransferase to acetyl-CoA to form malonyl-CoA.</text>
</comment>
<comment type="subunit">
    <text evidence="10">Acetyl-CoA carboxylase is a heterohexamer composed of biotin carboxyl carrier protein (AccB), biotin carboxylase (AccC) and two subunits each of ACCase subunit alpha (AccA) and ACCase subunit beta (AccD).</text>
</comment>
<evidence type="ECO:0000256" key="4">
    <source>
        <dbReference type="ARBA" id="ARBA00022741"/>
    </source>
</evidence>
<name>A0A1M3KXY5_9BACT</name>
<dbReference type="NCBIfam" id="NF004344">
    <property type="entry name" value="PRK05724.1"/>
    <property type="match status" value="1"/>
</dbReference>
<dbReference type="GO" id="GO:0006633">
    <property type="term" value="P:fatty acid biosynthetic process"/>
    <property type="evidence" value="ECO:0007669"/>
    <property type="project" value="UniProtKB-KW"/>
</dbReference>
<feature type="domain" description="CoA carboxyltransferase C-terminal" evidence="11">
    <location>
        <begin position="38"/>
        <end position="292"/>
    </location>
</feature>
<dbReference type="GO" id="GO:0009317">
    <property type="term" value="C:acetyl-CoA carboxylase complex"/>
    <property type="evidence" value="ECO:0007669"/>
    <property type="project" value="InterPro"/>
</dbReference>
<comment type="caution">
    <text evidence="12">The sequence shown here is derived from an EMBL/GenBank/DDBJ whole genome shotgun (WGS) entry which is preliminary data.</text>
</comment>
<evidence type="ECO:0000313" key="12">
    <source>
        <dbReference type="EMBL" id="OJX57243.1"/>
    </source>
</evidence>
<keyword evidence="5 10" id="KW-0276">Fatty acid metabolism</keyword>
<dbReference type="UniPathway" id="UPA00655">
    <property type="reaction ID" value="UER00711"/>
</dbReference>
<protein>
    <recommendedName>
        <fullName evidence="10">Acetyl-coenzyme A carboxylase carboxyl transferase subunit alpha</fullName>
        <shortName evidence="10">ACCase subunit alpha</shortName>
        <shortName evidence="10">Acetyl-CoA carboxylase carboxyltransferase subunit alpha</shortName>
        <ecNumber evidence="10">2.1.3.15</ecNumber>
    </recommendedName>
</protein>
<dbReference type="GO" id="GO:0005524">
    <property type="term" value="F:ATP binding"/>
    <property type="evidence" value="ECO:0007669"/>
    <property type="project" value="UniProtKB-KW"/>
</dbReference>
<evidence type="ECO:0000256" key="5">
    <source>
        <dbReference type="ARBA" id="ARBA00022832"/>
    </source>
</evidence>
<reference evidence="12 13" key="1">
    <citation type="submission" date="2016-09" db="EMBL/GenBank/DDBJ databases">
        <title>Genome-resolved meta-omics ties microbial dynamics to process performance in biotechnology for thiocyanate degradation.</title>
        <authorList>
            <person name="Kantor R.S."/>
            <person name="Huddy R.J."/>
            <person name="Iyer R."/>
            <person name="Thomas B.C."/>
            <person name="Brown C.T."/>
            <person name="Anantharaman K."/>
            <person name="Tringe S."/>
            <person name="Hettich R.L."/>
            <person name="Harrison S.T."/>
            <person name="Banfield J.F."/>
        </authorList>
    </citation>
    <scope>NUCLEOTIDE SEQUENCE [LARGE SCALE GENOMIC DNA]</scope>
    <source>
        <strain evidence="12">59-99</strain>
    </source>
</reference>
<evidence type="ECO:0000313" key="13">
    <source>
        <dbReference type="Proteomes" id="UP000184233"/>
    </source>
</evidence>
<dbReference type="PROSITE" id="PS50989">
    <property type="entry name" value="COA_CT_CTER"/>
    <property type="match status" value="1"/>
</dbReference>
<comment type="catalytic activity">
    <reaction evidence="9 10">
        <text>N(6)-carboxybiotinyl-L-lysyl-[protein] + acetyl-CoA = N(6)-biotinyl-L-lysyl-[protein] + malonyl-CoA</text>
        <dbReference type="Rhea" id="RHEA:54728"/>
        <dbReference type="Rhea" id="RHEA-COMP:10505"/>
        <dbReference type="Rhea" id="RHEA-COMP:10506"/>
        <dbReference type="ChEBI" id="CHEBI:57288"/>
        <dbReference type="ChEBI" id="CHEBI:57384"/>
        <dbReference type="ChEBI" id="CHEBI:83144"/>
        <dbReference type="ChEBI" id="CHEBI:83145"/>
        <dbReference type="EC" id="2.1.3.15"/>
    </reaction>
</comment>
<keyword evidence="7 10" id="KW-0443">Lipid metabolism</keyword>
<keyword evidence="3 10" id="KW-0808">Transferase</keyword>
<sequence>MASNITLDFEKPIVELEKKIAEMRALADTLDIQPQIEELEHQVEELRATIYRNLTRWQRVQIARHPDRPYSLDYFTHCFEDFVELHGDRSYRDDPAIVGGLASLNGRRVMVVGHQKGRDTKSNLYRNFGMPNPEGYRKAYRLFAMAEKFGLPVICFLDTQGAFPGLEAEERGQAEAIARNLLQMSSLRTPILIVIIGEGASGGALGIGIGDRILMLENAWYSVIAPESCSSILWRSWEYKEQAAEALKLGAADLEEQGIIDRIIPEPVGGAHRDPERIFTTVQSALVEELNTLVGLSVDELVTRRREKFYGMGVFTE</sequence>
<dbReference type="AlphaFoldDB" id="A0A1M3KXY5"/>
<keyword evidence="8 10" id="KW-0275">Fatty acid biosynthesis</keyword>
<dbReference type="PANTHER" id="PTHR42853">
    <property type="entry name" value="ACETYL-COENZYME A CARBOXYLASE CARBOXYL TRANSFERASE SUBUNIT ALPHA"/>
    <property type="match status" value="1"/>
</dbReference>
<comment type="subcellular location">
    <subcellularLocation>
        <location evidence="10">Cytoplasm</location>
    </subcellularLocation>
</comment>
<comment type="pathway">
    <text evidence="1 10">Lipid metabolism; malonyl-CoA biosynthesis; malonyl-CoA from acetyl-CoA: step 1/1.</text>
</comment>
<evidence type="ECO:0000256" key="1">
    <source>
        <dbReference type="ARBA" id="ARBA00004956"/>
    </source>
</evidence>
<dbReference type="NCBIfam" id="TIGR00513">
    <property type="entry name" value="accA"/>
    <property type="match status" value="1"/>
</dbReference>
<proteinExistence type="inferred from homology"/>
<evidence type="ECO:0000256" key="3">
    <source>
        <dbReference type="ARBA" id="ARBA00022679"/>
    </source>
</evidence>
<dbReference type="Proteomes" id="UP000184233">
    <property type="component" value="Unassembled WGS sequence"/>
</dbReference>
<dbReference type="GO" id="GO:0003989">
    <property type="term" value="F:acetyl-CoA carboxylase activity"/>
    <property type="evidence" value="ECO:0007669"/>
    <property type="project" value="InterPro"/>
</dbReference>
<dbReference type="EC" id="2.1.3.15" evidence="10"/>
<keyword evidence="2 10" id="KW-0444">Lipid biosynthesis</keyword>
<evidence type="ECO:0000256" key="9">
    <source>
        <dbReference type="ARBA" id="ARBA00049152"/>
    </source>
</evidence>
<dbReference type="InterPro" id="IPR029045">
    <property type="entry name" value="ClpP/crotonase-like_dom_sf"/>
</dbReference>
<evidence type="ECO:0000256" key="6">
    <source>
        <dbReference type="ARBA" id="ARBA00022840"/>
    </source>
</evidence>
<dbReference type="EMBL" id="MKVH01000024">
    <property type="protein sequence ID" value="OJX57243.1"/>
    <property type="molecule type" value="Genomic_DNA"/>
</dbReference>
<keyword evidence="10" id="KW-0963">Cytoplasm</keyword>
<dbReference type="NCBIfam" id="NF041504">
    <property type="entry name" value="AccA_sub"/>
    <property type="match status" value="1"/>
</dbReference>
<comment type="similarity">
    <text evidence="10">Belongs to the AccA family.</text>
</comment>
<dbReference type="HAMAP" id="MF_00823">
    <property type="entry name" value="AcetylCoA_CT_alpha"/>
    <property type="match status" value="1"/>
</dbReference>
<dbReference type="Pfam" id="PF03255">
    <property type="entry name" value="ACCA"/>
    <property type="match status" value="1"/>
</dbReference>
<dbReference type="InterPro" id="IPR011763">
    <property type="entry name" value="COA_CT_C"/>
</dbReference>
<evidence type="ECO:0000256" key="7">
    <source>
        <dbReference type="ARBA" id="ARBA00023098"/>
    </source>
</evidence>
<evidence type="ECO:0000256" key="10">
    <source>
        <dbReference type="HAMAP-Rule" id="MF_00823"/>
    </source>
</evidence>
<accession>A0A1M3KXY5</accession>
<dbReference type="PRINTS" id="PR01069">
    <property type="entry name" value="ACCCTRFRASEA"/>
</dbReference>
<keyword evidence="6 10" id="KW-0067">ATP-binding</keyword>
<dbReference type="InterPro" id="IPR001095">
    <property type="entry name" value="Acetyl_CoA_COase_a_su"/>
</dbReference>
<dbReference type="STRING" id="1895771.BGO89_12180"/>
<dbReference type="GO" id="GO:0016743">
    <property type="term" value="F:carboxyl- or carbamoyltransferase activity"/>
    <property type="evidence" value="ECO:0007669"/>
    <property type="project" value="UniProtKB-UniRule"/>
</dbReference>
<dbReference type="Gene3D" id="3.90.226.10">
    <property type="entry name" value="2-enoyl-CoA Hydratase, Chain A, domain 1"/>
    <property type="match status" value="1"/>
</dbReference>
<evidence type="ECO:0000256" key="8">
    <source>
        <dbReference type="ARBA" id="ARBA00023160"/>
    </source>
</evidence>
<evidence type="ECO:0000256" key="2">
    <source>
        <dbReference type="ARBA" id="ARBA00022516"/>
    </source>
</evidence>
<dbReference type="GO" id="GO:2001295">
    <property type="term" value="P:malonyl-CoA biosynthetic process"/>
    <property type="evidence" value="ECO:0007669"/>
    <property type="project" value="UniProtKB-UniRule"/>
</dbReference>
<evidence type="ECO:0000259" key="11">
    <source>
        <dbReference type="PROSITE" id="PS50989"/>
    </source>
</evidence>
<gene>
    <name evidence="10" type="primary">accA</name>
    <name evidence="12" type="ORF">BGO89_12180</name>
</gene>
<organism evidence="12 13">
    <name type="scientific">Candidatus Kapaibacterium thiocyanatum</name>
    <dbReference type="NCBI Taxonomy" id="1895771"/>
    <lineage>
        <taxon>Bacteria</taxon>
        <taxon>Pseudomonadati</taxon>
        <taxon>Candidatus Kapaibacteriota</taxon>
        <taxon>Candidatus Kapaibacteriia</taxon>
        <taxon>Candidatus Kapaibacteriales</taxon>
        <taxon>Candidatus Kapaibacteriaceae</taxon>
        <taxon>Candidatus Kapaibacterium</taxon>
    </lineage>
</organism>
<dbReference type="SUPFAM" id="SSF52096">
    <property type="entry name" value="ClpP/crotonase"/>
    <property type="match status" value="1"/>
</dbReference>
<keyword evidence="4 10" id="KW-0547">Nucleotide-binding</keyword>
<dbReference type="PANTHER" id="PTHR42853:SF3">
    <property type="entry name" value="ACETYL-COENZYME A CARBOXYLASE CARBOXYL TRANSFERASE SUBUNIT ALPHA, CHLOROPLASTIC"/>
    <property type="match status" value="1"/>
</dbReference>